<accession>A0A8H5AY67</accession>
<evidence type="ECO:0000256" key="3">
    <source>
        <dbReference type="SAM" id="MobiDB-lite"/>
    </source>
</evidence>
<dbReference type="PROSITE" id="PS50893">
    <property type="entry name" value="ABC_TRANSPORTER_2"/>
    <property type="match status" value="1"/>
</dbReference>
<organism evidence="5 6">
    <name type="scientific">Psilocybe cf. subviscida</name>
    <dbReference type="NCBI Taxonomy" id="2480587"/>
    <lineage>
        <taxon>Eukaryota</taxon>
        <taxon>Fungi</taxon>
        <taxon>Dikarya</taxon>
        <taxon>Basidiomycota</taxon>
        <taxon>Agaricomycotina</taxon>
        <taxon>Agaricomycetes</taxon>
        <taxon>Agaricomycetidae</taxon>
        <taxon>Agaricales</taxon>
        <taxon>Agaricineae</taxon>
        <taxon>Strophariaceae</taxon>
        <taxon>Psilocybe</taxon>
    </lineage>
</organism>
<feature type="compositionally biased region" description="Basic and acidic residues" evidence="3">
    <location>
        <begin position="386"/>
        <end position="396"/>
    </location>
</feature>
<dbReference type="AlphaFoldDB" id="A0A8H5AY67"/>
<dbReference type="GO" id="GO:0034040">
    <property type="term" value="F:ATPase-coupled lipid transmembrane transporter activity"/>
    <property type="evidence" value="ECO:0007669"/>
    <property type="project" value="TreeGrafter"/>
</dbReference>
<evidence type="ECO:0000256" key="1">
    <source>
        <dbReference type="ARBA" id="ARBA00022741"/>
    </source>
</evidence>
<dbReference type="PANTHER" id="PTHR24221">
    <property type="entry name" value="ATP-BINDING CASSETTE SUB-FAMILY B"/>
    <property type="match status" value="1"/>
</dbReference>
<proteinExistence type="predicted"/>
<feature type="region of interest" description="Disordered" evidence="3">
    <location>
        <begin position="375"/>
        <end position="405"/>
    </location>
</feature>
<evidence type="ECO:0000313" key="6">
    <source>
        <dbReference type="Proteomes" id="UP000567179"/>
    </source>
</evidence>
<dbReference type="InterPro" id="IPR003593">
    <property type="entry name" value="AAA+_ATPase"/>
</dbReference>
<feature type="domain" description="ABC transporter" evidence="4">
    <location>
        <begin position="415"/>
        <end position="725"/>
    </location>
</feature>
<comment type="caution">
    <text evidence="5">The sequence shown here is derived from an EMBL/GenBank/DDBJ whole genome shotgun (WGS) entry which is preliminary data.</text>
</comment>
<evidence type="ECO:0000256" key="2">
    <source>
        <dbReference type="ARBA" id="ARBA00022840"/>
    </source>
</evidence>
<reference evidence="5 6" key="1">
    <citation type="journal article" date="2020" name="ISME J.">
        <title>Uncovering the hidden diversity of litter-decomposition mechanisms in mushroom-forming fungi.</title>
        <authorList>
            <person name="Floudas D."/>
            <person name="Bentzer J."/>
            <person name="Ahren D."/>
            <person name="Johansson T."/>
            <person name="Persson P."/>
            <person name="Tunlid A."/>
        </authorList>
    </citation>
    <scope>NUCLEOTIDE SEQUENCE [LARGE SCALE GENOMIC DNA]</scope>
    <source>
        <strain evidence="5 6">CBS 101986</strain>
    </source>
</reference>
<feature type="compositionally biased region" description="Basic residues" evidence="3">
    <location>
        <begin position="375"/>
        <end position="385"/>
    </location>
</feature>
<evidence type="ECO:0000313" key="5">
    <source>
        <dbReference type="EMBL" id="KAF5313174.1"/>
    </source>
</evidence>
<dbReference type="PROSITE" id="PS00211">
    <property type="entry name" value="ABC_TRANSPORTER_1"/>
    <property type="match status" value="1"/>
</dbReference>
<dbReference type="InterPro" id="IPR027417">
    <property type="entry name" value="P-loop_NTPase"/>
</dbReference>
<dbReference type="Gene3D" id="3.40.50.300">
    <property type="entry name" value="P-loop containing nucleotide triphosphate hydrolases"/>
    <property type="match status" value="1"/>
</dbReference>
<dbReference type="OrthoDB" id="6500128at2759"/>
<gene>
    <name evidence="5" type="ORF">D9619_003289</name>
</gene>
<dbReference type="SMART" id="SM00382">
    <property type="entry name" value="AAA"/>
    <property type="match status" value="1"/>
</dbReference>
<dbReference type="InterPro" id="IPR017871">
    <property type="entry name" value="ABC_transporter-like_CS"/>
</dbReference>
<dbReference type="GO" id="GO:0016887">
    <property type="term" value="F:ATP hydrolysis activity"/>
    <property type="evidence" value="ECO:0007669"/>
    <property type="project" value="InterPro"/>
</dbReference>
<feature type="region of interest" description="Disordered" evidence="3">
    <location>
        <begin position="585"/>
        <end position="622"/>
    </location>
</feature>
<dbReference type="InterPro" id="IPR003439">
    <property type="entry name" value="ABC_transporter-like_ATP-bd"/>
</dbReference>
<dbReference type="GO" id="GO:0005524">
    <property type="term" value="F:ATP binding"/>
    <property type="evidence" value="ECO:0007669"/>
    <property type="project" value="UniProtKB-KW"/>
</dbReference>
<dbReference type="EMBL" id="JAACJJ010000056">
    <property type="protein sequence ID" value="KAF5313174.1"/>
    <property type="molecule type" value="Genomic_DNA"/>
</dbReference>
<dbReference type="Proteomes" id="UP000567179">
    <property type="component" value="Unassembled WGS sequence"/>
</dbReference>
<dbReference type="SUPFAM" id="SSF52540">
    <property type="entry name" value="P-loop containing nucleoside triphosphate hydrolases"/>
    <property type="match status" value="1"/>
</dbReference>
<dbReference type="InterPro" id="IPR039421">
    <property type="entry name" value="Type_1_exporter"/>
</dbReference>
<sequence>MSVWDLYELPAPPKIRAKLTPYLENAPYVWHMVKDVLGIPYCKLLLATYLSLDLLASLVPALSLAYQGQLLSIVQTAVDTRSVDPHALTTAVAGAFLASLATRVLRYAKQRVATPLHARIKLHYSVHIFSALARLDVPTFDDPVVQSQIDAAVPKQASPSVPWAALSAATHVVATVIQLASQLSVLVAVLRNQPDGPLLAILCFALALFKWSKSHKQWVSTGVWAATTTDEDYIKAEGLKRTIANPAHRKELVAGGIAPYLLSQYRDAVSRLSTRSGDFYEAVAADARSREAFSTGIILHELLRGLPEIVFTLRAVRQPSTIPRSLASLALITQTTQSFAYSLLALADETGGIGERMQAVRGLYEVTKIPNQVRAHVHEKARKRKTQDDNDHDMGDTRGLPFPEDSSSLAHGVGVEFRNVSFAYPGSFSTPSSEPQWALHNVSFTIQPGQLCVIVGNNGSGKSTILKLLSRLYDPTEGIILLGGHDIRTLRLSDLRKAVSVLFQDYTVFPLSIRDNIGIGAPIHPDFEKGNRTREIQLETAARLGGALPLIQKLPEGWDTYLERPVQDYFSAGAAADGGAIARTLLPRRGNGKGPQDADLDDRSSDDMDDGEGYGTTRRGVSGGQMQRIALSRTFMRSVVSDNSVGLLLFDEPSASLDPTAEHDLFERLRTLRGNKTMVFSSHRFGNLTRHADIILYMHDSVIVEAGTHDELLARGGEYARIWTLQARAFL</sequence>
<keyword evidence="2" id="KW-0067">ATP-binding</keyword>
<protein>
    <recommendedName>
        <fullName evidence="4">ABC transporter domain-containing protein</fullName>
    </recommendedName>
</protein>
<name>A0A8H5AY67_9AGAR</name>
<evidence type="ECO:0000259" key="4">
    <source>
        <dbReference type="PROSITE" id="PS50893"/>
    </source>
</evidence>
<dbReference type="Pfam" id="PF00005">
    <property type="entry name" value="ABC_tran"/>
    <property type="match status" value="1"/>
</dbReference>
<dbReference type="PANTHER" id="PTHR24221:SF646">
    <property type="entry name" value="HAEMOLYSIN SECRETION ATP-BINDING PROTEIN"/>
    <property type="match status" value="1"/>
</dbReference>
<keyword evidence="6" id="KW-1185">Reference proteome</keyword>
<keyword evidence="1" id="KW-0547">Nucleotide-binding</keyword>